<dbReference type="Pfam" id="PF16344">
    <property type="entry name" value="FecR_C"/>
    <property type="match status" value="1"/>
</dbReference>
<sequence>MERISYLLQQYLSDNASIEEIQELLQWLRDNPDNAPLLQQALETSPVSGPAANKDRMWNVISAATRPRKIHPMWKVAAAAVLAGGIYAGIGYWHHPAVKQPLLSQQIITPGTNGAILTLDDGSNITIDSSTNGTLVIQKGVTAQLHQQRLEYTTDHVDALSKTAYNTVTTPKGRQFQLQLPDGSMVWLNAASSIRFPTHFSENNRTVTVTGEAYFKITPDAEKPFFVNTTEMDIAVLGTEFNINAYADEPAVKATLISGRITAGTKQQPAIHLSPGEQVSLAPGTPLKIARDINIEQVTAWVNGGFNFENMSLREVMRQLARWYDLEIIYEKNVPDIAFGGEISRHVPLQDLLAGLKDMGIHFRIEAGRKLIVSP</sequence>
<dbReference type="Proteomes" id="UP000199310">
    <property type="component" value="Unassembled WGS sequence"/>
</dbReference>
<keyword evidence="1" id="KW-1133">Transmembrane helix</keyword>
<feature type="domain" description="FecR protein" evidence="2">
    <location>
        <begin position="167"/>
        <end position="261"/>
    </location>
</feature>
<evidence type="ECO:0000259" key="3">
    <source>
        <dbReference type="Pfam" id="PF16344"/>
    </source>
</evidence>
<dbReference type="InterPro" id="IPR032508">
    <property type="entry name" value="FecR_C"/>
</dbReference>
<dbReference type="AlphaFoldDB" id="A0A1I0PYG0"/>
<name>A0A1I0PYG0_9BACT</name>
<dbReference type="PIRSF" id="PIRSF018266">
    <property type="entry name" value="FecR"/>
    <property type="match status" value="1"/>
</dbReference>
<dbReference type="PANTHER" id="PTHR30273">
    <property type="entry name" value="PERIPLASMIC SIGNAL SENSOR AND SIGMA FACTOR ACTIVATOR FECR-RELATED"/>
    <property type="match status" value="1"/>
</dbReference>
<dbReference type="Gene3D" id="3.55.50.30">
    <property type="match status" value="1"/>
</dbReference>
<dbReference type="Pfam" id="PF04773">
    <property type="entry name" value="FecR"/>
    <property type="match status" value="1"/>
</dbReference>
<proteinExistence type="predicted"/>
<dbReference type="Gene3D" id="2.60.120.1440">
    <property type="match status" value="1"/>
</dbReference>
<evidence type="ECO:0000313" key="5">
    <source>
        <dbReference type="Proteomes" id="UP000199310"/>
    </source>
</evidence>
<evidence type="ECO:0000256" key="1">
    <source>
        <dbReference type="SAM" id="Phobius"/>
    </source>
</evidence>
<dbReference type="InterPro" id="IPR012373">
    <property type="entry name" value="Ferrdict_sens_TM"/>
</dbReference>
<organism evidence="4 5">
    <name type="scientific">Chitinophaga arvensicola</name>
    <dbReference type="NCBI Taxonomy" id="29529"/>
    <lineage>
        <taxon>Bacteria</taxon>
        <taxon>Pseudomonadati</taxon>
        <taxon>Bacteroidota</taxon>
        <taxon>Chitinophagia</taxon>
        <taxon>Chitinophagales</taxon>
        <taxon>Chitinophagaceae</taxon>
        <taxon>Chitinophaga</taxon>
    </lineage>
</organism>
<gene>
    <name evidence="4" type="ORF">SAMN04488122_1089</name>
</gene>
<feature type="domain" description="Protein FecR C-terminal" evidence="3">
    <location>
        <begin position="306"/>
        <end position="370"/>
    </location>
</feature>
<dbReference type="STRING" id="29529.SAMN04488122_1089"/>
<dbReference type="EMBL" id="FOJG01000001">
    <property type="protein sequence ID" value="SEW19601.1"/>
    <property type="molecule type" value="Genomic_DNA"/>
</dbReference>
<dbReference type="RefSeq" id="WP_089891549.1">
    <property type="nucleotide sequence ID" value="NZ_FOJG01000001.1"/>
</dbReference>
<evidence type="ECO:0000313" key="4">
    <source>
        <dbReference type="EMBL" id="SEW19601.1"/>
    </source>
</evidence>
<dbReference type="PANTHER" id="PTHR30273:SF2">
    <property type="entry name" value="PROTEIN FECR"/>
    <property type="match status" value="1"/>
</dbReference>
<keyword evidence="1" id="KW-0472">Membrane</keyword>
<reference evidence="5" key="1">
    <citation type="submission" date="2016-10" db="EMBL/GenBank/DDBJ databases">
        <authorList>
            <person name="Varghese N."/>
            <person name="Submissions S."/>
        </authorList>
    </citation>
    <scope>NUCLEOTIDE SEQUENCE [LARGE SCALE GENOMIC DNA]</scope>
    <source>
        <strain evidence="5">DSM 3695</strain>
    </source>
</reference>
<dbReference type="OrthoDB" id="651134at2"/>
<evidence type="ECO:0008006" key="6">
    <source>
        <dbReference type="Google" id="ProtNLM"/>
    </source>
</evidence>
<accession>A0A1I0PYG0</accession>
<keyword evidence="1" id="KW-0812">Transmembrane</keyword>
<feature type="transmembrane region" description="Helical" evidence="1">
    <location>
        <begin position="76"/>
        <end position="94"/>
    </location>
</feature>
<dbReference type="GO" id="GO:0016989">
    <property type="term" value="F:sigma factor antagonist activity"/>
    <property type="evidence" value="ECO:0007669"/>
    <property type="project" value="TreeGrafter"/>
</dbReference>
<dbReference type="InterPro" id="IPR006860">
    <property type="entry name" value="FecR"/>
</dbReference>
<evidence type="ECO:0000259" key="2">
    <source>
        <dbReference type="Pfam" id="PF04773"/>
    </source>
</evidence>
<protein>
    <recommendedName>
        <fullName evidence="6">FecR protein</fullName>
    </recommendedName>
</protein>
<dbReference type="FunFam" id="2.60.120.1440:FF:000001">
    <property type="entry name" value="Putative anti-sigma factor"/>
    <property type="match status" value="1"/>
</dbReference>
<keyword evidence="5" id="KW-1185">Reference proteome</keyword>